<keyword evidence="3" id="KW-0902">Two-component regulatory system</keyword>
<dbReference type="InterPro" id="IPR050482">
    <property type="entry name" value="Sensor_HK_TwoCompSys"/>
</dbReference>
<dbReference type="Gene3D" id="2.130.10.10">
    <property type="entry name" value="YVTN repeat-like/Quinoprotein amine dehydrogenase"/>
    <property type="match status" value="3"/>
</dbReference>
<dbReference type="InterPro" id="IPR015943">
    <property type="entry name" value="WD40/YVTN_repeat-like_dom_sf"/>
</dbReference>
<dbReference type="PANTHER" id="PTHR24421:SF62">
    <property type="entry name" value="SENSORY TRANSDUCTION HISTIDINE KINASE"/>
    <property type="match status" value="1"/>
</dbReference>
<dbReference type="InterPro" id="IPR003594">
    <property type="entry name" value="HATPase_dom"/>
</dbReference>
<evidence type="ECO:0000313" key="6">
    <source>
        <dbReference type="EMBL" id="MBB5329743.1"/>
    </source>
</evidence>
<comment type="caution">
    <text evidence="6">The sequence shown here is derived from an EMBL/GenBank/DDBJ whole genome shotgun (WGS) entry which is preliminary data.</text>
</comment>
<dbReference type="SUPFAM" id="SSF63829">
    <property type="entry name" value="Calcium-dependent phosphotriesterase"/>
    <property type="match status" value="3"/>
</dbReference>
<reference evidence="6 7" key="1">
    <citation type="submission" date="2020-08" db="EMBL/GenBank/DDBJ databases">
        <title>Genomic Encyclopedia of Type Strains, Phase IV (KMG-V): Genome sequencing to study the core and pangenomes of soil and plant-associated prokaryotes.</title>
        <authorList>
            <person name="Whitman W."/>
        </authorList>
    </citation>
    <scope>NUCLEOTIDE SEQUENCE [LARGE SCALE GENOMIC DNA]</scope>
    <source>
        <strain evidence="6 7">X5P2</strain>
    </source>
</reference>
<keyword evidence="4" id="KW-0812">Transmembrane</keyword>
<feature type="transmembrane region" description="Helical" evidence="4">
    <location>
        <begin position="762"/>
        <end position="780"/>
    </location>
</feature>
<dbReference type="SMART" id="SM00387">
    <property type="entry name" value="HATPase_c"/>
    <property type="match status" value="1"/>
</dbReference>
<evidence type="ECO:0000259" key="5">
    <source>
        <dbReference type="SMART" id="SM00387"/>
    </source>
</evidence>
<keyword evidence="7" id="KW-1185">Reference proteome</keyword>
<dbReference type="GO" id="GO:0046983">
    <property type="term" value="F:protein dimerization activity"/>
    <property type="evidence" value="ECO:0007669"/>
    <property type="project" value="InterPro"/>
</dbReference>
<accession>A0A9X0QGD1</accession>
<dbReference type="Pfam" id="PF02518">
    <property type="entry name" value="HATPase_c"/>
    <property type="match status" value="1"/>
</dbReference>
<dbReference type="Proteomes" id="UP000535182">
    <property type="component" value="Unassembled WGS sequence"/>
</dbReference>
<evidence type="ECO:0000313" key="7">
    <source>
        <dbReference type="Proteomes" id="UP000535182"/>
    </source>
</evidence>
<name>A0A9X0QGD1_9BACT</name>
<dbReference type="GO" id="GO:0016020">
    <property type="term" value="C:membrane"/>
    <property type="evidence" value="ECO:0007669"/>
    <property type="project" value="InterPro"/>
</dbReference>
<keyword evidence="4" id="KW-1133">Transmembrane helix</keyword>
<dbReference type="Gene3D" id="1.20.5.1930">
    <property type="match status" value="1"/>
</dbReference>
<dbReference type="GO" id="GO:0000155">
    <property type="term" value="F:phosphorelay sensor kinase activity"/>
    <property type="evidence" value="ECO:0007669"/>
    <property type="project" value="InterPro"/>
</dbReference>
<keyword evidence="4" id="KW-0472">Membrane</keyword>
<evidence type="ECO:0000256" key="2">
    <source>
        <dbReference type="ARBA" id="ARBA00022777"/>
    </source>
</evidence>
<dbReference type="CDD" id="cd16917">
    <property type="entry name" value="HATPase_UhpB-NarQ-NarX-like"/>
    <property type="match status" value="1"/>
</dbReference>
<sequence length="1004" mass="108961">MEANPSIMLARTSNLRMNLLSRLHLAMGSSLLWTLCGIASLSPPAQSQDPNSFVHQSWSTENGLPQNSVHQIFQSTDGYIWIATEGGIARFNGVDFKTFTHETTPEITGDDICCFTQSRNGPLWIATSDGLLRYSAGTFRRYSIADGLTTNRVTNLAVADNGALLLLTTEGIVSLSGSRFSTISLPFSSIPSAIATAPDGSVLIASNSGIFQYLHGRILPLPLSPASTPKDIQGIGFLPDHSLWLRTGTSLRVLQNGHSRTLTTGHDLPASRIQSVLAGSQGELWIGTDRGLFALDKIGSHPQAVAALGSNSILSLTQDKEGNLWVGTETSGLQILRPENFRTIPGLSDHLITAITQASDGAMWVGTDGDGLDRWQAGNIRHMSTHSGLLSETILALAPGADGSMWIGTPDGLNHIEGSKVRTYTSADGLPDDLIRSLLSDEDGSLWIGTRHGLAHLQNDQFVTLTHSDGLRSELVGALLRPHISNSHDLWIGTLDGLARLRDGYIKTFTKRDGLSGDTITALIEDPKGTLWIGTKGAGLSALTTRGFISLHRNDLPQTIDSILHDDRGNLWLGSSRGIIRVSAVALIKCGSLSTCDPHPVSYGRADGMPTEEAVGVGHPAAWRTTEGLLWFATRKGVAVTDPAHLTENLVPPPVVIERFTVDGVDMPLTSTEQPITPRHTSFAFEYAGLSYVAPAKVRYRYLLEGFDQNWTEAGSRPVAYYTNLPPRNYRFRVQAANNDGIWNETGAQIAFHVQPPFYRRLWFLPFVVGLAAVFALLLYRLRVRSLQAQFQAVLAERNRVAREIHDTLAQSFVGVSVQLELTSQLLALSQTDAATRQIGQTRAYVREGLAEARRSIWNLRAITAQNSLPTRLTHLADQWSQKKLSTRLNITGTYRPLAQPFEDEVFRIAQESLANAARHANATQVSADLLYGATRLVLTVTDNGSGFQLTEGLSANGHFGIQGMRERAVQIRGQLTIESSPGNGTTVTLEAPITEGKEAAINA</sequence>
<dbReference type="PANTHER" id="PTHR24421">
    <property type="entry name" value="NITRATE/NITRITE SENSOR PROTEIN NARX-RELATED"/>
    <property type="match status" value="1"/>
</dbReference>
<dbReference type="InterPro" id="IPR011123">
    <property type="entry name" value="Y_Y_Y"/>
</dbReference>
<feature type="domain" description="Histidine kinase/HSP90-like ATPase" evidence="5">
    <location>
        <begin position="901"/>
        <end position="996"/>
    </location>
</feature>
<keyword evidence="2 6" id="KW-0418">Kinase</keyword>
<evidence type="ECO:0000256" key="3">
    <source>
        <dbReference type="ARBA" id="ARBA00023012"/>
    </source>
</evidence>
<dbReference type="Gene3D" id="3.30.565.10">
    <property type="entry name" value="Histidine kinase-like ATPase, C-terminal domain"/>
    <property type="match status" value="1"/>
</dbReference>
<dbReference type="EMBL" id="JACHEB010000007">
    <property type="protein sequence ID" value="MBB5329743.1"/>
    <property type="molecule type" value="Genomic_DNA"/>
</dbReference>
<protein>
    <submittedName>
        <fullName evidence="6">Signal transduction histidine kinase/ligand-binding sensor domain-containing protein</fullName>
    </submittedName>
</protein>
<dbReference type="RefSeq" id="WP_183978493.1">
    <property type="nucleotide sequence ID" value="NZ_JACHEB010000007.1"/>
</dbReference>
<dbReference type="Gene3D" id="2.60.40.10">
    <property type="entry name" value="Immunoglobulins"/>
    <property type="match status" value="1"/>
</dbReference>
<evidence type="ECO:0000256" key="4">
    <source>
        <dbReference type="SAM" id="Phobius"/>
    </source>
</evidence>
<keyword evidence="1" id="KW-0808">Transferase</keyword>
<dbReference type="Pfam" id="PF07495">
    <property type="entry name" value="Y_Y_Y"/>
    <property type="match status" value="1"/>
</dbReference>
<organism evidence="6 7">
    <name type="scientific">Tunturiibacter gelidiferens</name>
    <dbReference type="NCBI Taxonomy" id="3069689"/>
    <lineage>
        <taxon>Bacteria</taxon>
        <taxon>Pseudomonadati</taxon>
        <taxon>Acidobacteriota</taxon>
        <taxon>Terriglobia</taxon>
        <taxon>Terriglobales</taxon>
        <taxon>Acidobacteriaceae</taxon>
        <taxon>Tunturiibacter</taxon>
    </lineage>
</organism>
<evidence type="ECO:0000256" key="1">
    <source>
        <dbReference type="ARBA" id="ARBA00022679"/>
    </source>
</evidence>
<dbReference type="InterPro" id="IPR011712">
    <property type="entry name" value="Sig_transdc_His_kin_sub3_dim/P"/>
</dbReference>
<dbReference type="InterPro" id="IPR013783">
    <property type="entry name" value="Ig-like_fold"/>
</dbReference>
<dbReference type="SUPFAM" id="SSF55874">
    <property type="entry name" value="ATPase domain of HSP90 chaperone/DNA topoisomerase II/histidine kinase"/>
    <property type="match status" value="1"/>
</dbReference>
<dbReference type="InterPro" id="IPR036890">
    <property type="entry name" value="HATPase_C_sf"/>
</dbReference>
<dbReference type="Pfam" id="PF07730">
    <property type="entry name" value="HisKA_3"/>
    <property type="match status" value="1"/>
</dbReference>
<proteinExistence type="predicted"/>
<dbReference type="InterPro" id="IPR011110">
    <property type="entry name" value="Reg_prop"/>
</dbReference>
<gene>
    <name evidence="6" type="ORF">HDF14_003365</name>
</gene>
<dbReference type="Pfam" id="PF07494">
    <property type="entry name" value="Reg_prop"/>
    <property type="match status" value="6"/>
</dbReference>
<dbReference type="AlphaFoldDB" id="A0A9X0QGD1"/>